<name>A0ABU6NKC7_9BACI</name>
<comment type="similarity">
    <text evidence="1">Belongs to the UPF0065 (bug) family.</text>
</comment>
<sequence length="332" mass="35956">MKKSWLLPLACTVLLGACSMPVQHGSVDASGNWKPDRSIEFIAPAAAGGGWDTTARMLSKTIDENNLANQSFGVVNKPGGGGAVAWAYIHKRNDPHNIFIGSPPLHFVELAGQSQYGYKDFTPIANLIADYGAFAVRDDAKWDTLDELFADMREDPSQVTTIGVSSPGSMDHMQFILFAQAAGVDITKIRYVSDQDGGAMTSVLNGSVDIVSTGVSEAAEQARAGKMKILGITAPERLEGDYLSTLPTAIEQGIDAEFVVWRGVFGPPDMTDEQLAYYEDVFKQASLSDSFAEVREAYGWDELYMGHEEFTEFLDEQSVDLQAALDELGFGG</sequence>
<dbReference type="SUPFAM" id="SSF53850">
    <property type="entry name" value="Periplasmic binding protein-like II"/>
    <property type="match status" value="1"/>
</dbReference>
<evidence type="ECO:0000256" key="1">
    <source>
        <dbReference type="ARBA" id="ARBA00006987"/>
    </source>
</evidence>
<organism evidence="3 4">
    <name type="scientific">Shouchella miscanthi</name>
    <dbReference type="NCBI Taxonomy" id="2598861"/>
    <lineage>
        <taxon>Bacteria</taxon>
        <taxon>Bacillati</taxon>
        <taxon>Bacillota</taxon>
        <taxon>Bacilli</taxon>
        <taxon>Bacillales</taxon>
        <taxon>Bacillaceae</taxon>
        <taxon>Shouchella</taxon>
    </lineage>
</organism>
<dbReference type="PIRSF" id="PIRSF017082">
    <property type="entry name" value="YflP"/>
    <property type="match status" value="1"/>
</dbReference>
<dbReference type="CDD" id="cd07012">
    <property type="entry name" value="PBP2_Bug_TTT"/>
    <property type="match status" value="1"/>
</dbReference>
<accession>A0ABU6NKC7</accession>
<dbReference type="EMBL" id="JAROAS010000013">
    <property type="protein sequence ID" value="MED4128184.1"/>
    <property type="molecule type" value="Genomic_DNA"/>
</dbReference>
<dbReference type="PANTHER" id="PTHR42928">
    <property type="entry name" value="TRICARBOXYLATE-BINDING PROTEIN"/>
    <property type="match status" value="1"/>
</dbReference>
<comment type="caution">
    <text evidence="3">The sequence shown here is derived from an EMBL/GenBank/DDBJ whole genome shotgun (WGS) entry which is preliminary data.</text>
</comment>
<feature type="chain" id="PRO_5046984501" evidence="2">
    <location>
        <begin position="25"/>
        <end position="332"/>
    </location>
</feature>
<evidence type="ECO:0000313" key="3">
    <source>
        <dbReference type="EMBL" id="MED4128184.1"/>
    </source>
</evidence>
<dbReference type="Gene3D" id="3.40.190.10">
    <property type="entry name" value="Periplasmic binding protein-like II"/>
    <property type="match status" value="1"/>
</dbReference>
<keyword evidence="4" id="KW-1185">Reference proteome</keyword>
<dbReference type="Pfam" id="PF03401">
    <property type="entry name" value="TctC"/>
    <property type="match status" value="1"/>
</dbReference>
<keyword evidence="2" id="KW-0732">Signal</keyword>
<dbReference type="PROSITE" id="PS51257">
    <property type="entry name" value="PROKAR_LIPOPROTEIN"/>
    <property type="match status" value="1"/>
</dbReference>
<dbReference type="RefSeq" id="WP_144560177.1">
    <property type="nucleotide sequence ID" value="NZ_CP042163.1"/>
</dbReference>
<dbReference type="InterPro" id="IPR005064">
    <property type="entry name" value="BUG"/>
</dbReference>
<dbReference type="Proteomes" id="UP001341820">
    <property type="component" value="Unassembled WGS sequence"/>
</dbReference>
<evidence type="ECO:0000313" key="4">
    <source>
        <dbReference type="Proteomes" id="UP001341820"/>
    </source>
</evidence>
<dbReference type="Gene3D" id="3.40.190.150">
    <property type="entry name" value="Bordetella uptake gene, domain 1"/>
    <property type="match status" value="1"/>
</dbReference>
<evidence type="ECO:0000256" key="2">
    <source>
        <dbReference type="SAM" id="SignalP"/>
    </source>
</evidence>
<dbReference type="InterPro" id="IPR042100">
    <property type="entry name" value="Bug_dom1"/>
</dbReference>
<feature type="signal peptide" evidence="2">
    <location>
        <begin position="1"/>
        <end position="24"/>
    </location>
</feature>
<dbReference type="PANTHER" id="PTHR42928:SF3">
    <property type="entry name" value="UPF0065 PROTEIN YFLP"/>
    <property type="match status" value="1"/>
</dbReference>
<reference evidence="3 4" key="1">
    <citation type="submission" date="2023-03" db="EMBL/GenBank/DDBJ databases">
        <title>Bacillus Genome Sequencing.</title>
        <authorList>
            <person name="Dunlap C."/>
        </authorList>
    </citation>
    <scope>NUCLEOTIDE SEQUENCE [LARGE SCALE GENOMIC DNA]</scope>
    <source>
        <strain evidence="3 4">B-4107</strain>
    </source>
</reference>
<protein>
    <submittedName>
        <fullName evidence="3">Tripartite tricarboxylate transporter substrate binding protein</fullName>
    </submittedName>
</protein>
<gene>
    <name evidence="3" type="ORF">P5F74_08605</name>
</gene>
<proteinExistence type="inferred from homology"/>